<accession>A0A419W799</accession>
<dbReference type="SUPFAM" id="SSF55347">
    <property type="entry name" value="Glyceraldehyde-3-phosphate dehydrogenase-like, C-terminal domain"/>
    <property type="match status" value="1"/>
</dbReference>
<dbReference type="InterPro" id="IPR036291">
    <property type="entry name" value="NAD(P)-bd_dom_sf"/>
</dbReference>
<proteinExistence type="predicted"/>
<name>A0A419W799_9BACT</name>
<evidence type="ECO:0000313" key="4">
    <source>
        <dbReference type="EMBL" id="RKD91326.1"/>
    </source>
</evidence>
<dbReference type="Gene3D" id="3.30.360.10">
    <property type="entry name" value="Dihydrodipicolinate Reductase, domain 2"/>
    <property type="match status" value="1"/>
</dbReference>
<evidence type="ECO:0000313" key="5">
    <source>
        <dbReference type="Proteomes" id="UP000283387"/>
    </source>
</evidence>
<dbReference type="EMBL" id="RAPN01000001">
    <property type="protein sequence ID" value="RKD91326.1"/>
    <property type="molecule type" value="Genomic_DNA"/>
</dbReference>
<sequence length="365" mass="40324">MKIKYLLIVFALLFSEGLSAQKPIKLAVAGMTHGHISFILGRPDKGDFELVGICDPNQELAVNLANHFKVSTDLIYADLGKMLDETKPDAVVAFGSVYDHLAVVEACAPRGIDVMVEKPLAVSMEHATRMEELAEKYKIHLLTDYETSWYPTTAKSIELVREGEVTGLMRKVVIHDGHQGPAEIGCDSIFLSWLTDPVLNGGGALVDFGCYGANIMTALTKGEKPVSVTAVTRQFKPEVYPKVDDEATIIVSYPESQCIIQASWNWPFNRKDMEIYGVSGYIKTSDNYEMNIRTQGMKKAEEVTVTSEDVAVSEDPFAYFADVIHGKIKPEEFGLYSLKNNVQVVEILDAARESAKTGKTVYLNP</sequence>
<gene>
    <name evidence="4" type="ORF">BC643_1679</name>
</gene>
<feature type="domain" description="GFO/IDH/MocA-like oxidoreductase" evidence="3">
    <location>
        <begin position="159"/>
        <end position="282"/>
    </location>
</feature>
<dbReference type="GO" id="GO:0000166">
    <property type="term" value="F:nucleotide binding"/>
    <property type="evidence" value="ECO:0007669"/>
    <property type="project" value="InterPro"/>
</dbReference>
<dbReference type="OrthoDB" id="9815825at2"/>
<dbReference type="Pfam" id="PF01408">
    <property type="entry name" value="GFO_IDH_MocA"/>
    <property type="match status" value="1"/>
</dbReference>
<dbReference type="PANTHER" id="PTHR43818:SF11">
    <property type="entry name" value="BCDNA.GH03377"/>
    <property type="match status" value="1"/>
</dbReference>
<dbReference type="PANTHER" id="PTHR43818">
    <property type="entry name" value="BCDNA.GH03377"/>
    <property type="match status" value="1"/>
</dbReference>
<keyword evidence="5" id="KW-1185">Reference proteome</keyword>
<dbReference type="AlphaFoldDB" id="A0A419W799"/>
<dbReference type="InterPro" id="IPR050463">
    <property type="entry name" value="Gfo/Idh/MocA_oxidrdct_glycsds"/>
</dbReference>
<dbReference type="GO" id="GO:0016491">
    <property type="term" value="F:oxidoreductase activity"/>
    <property type="evidence" value="ECO:0007669"/>
    <property type="project" value="UniProtKB-KW"/>
</dbReference>
<evidence type="ECO:0000256" key="1">
    <source>
        <dbReference type="ARBA" id="ARBA00023002"/>
    </source>
</evidence>
<dbReference type="Proteomes" id="UP000283387">
    <property type="component" value="Unassembled WGS sequence"/>
</dbReference>
<protein>
    <submittedName>
        <fullName evidence="4">Putative dehydrogenase</fullName>
    </submittedName>
</protein>
<comment type="caution">
    <text evidence="4">The sequence shown here is derived from an EMBL/GenBank/DDBJ whole genome shotgun (WGS) entry which is preliminary data.</text>
</comment>
<reference evidence="4 5" key="1">
    <citation type="submission" date="2018-09" db="EMBL/GenBank/DDBJ databases">
        <title>Genomic Encyclopedia of Archaeal and Bacterial Type Strains, Phase II (KMG-II): from individual species to whole genera.</title>
        <authorList>
            <person name="Goeker M."/>
        </authorList>
    </citation>
    <scope>NUCLEOTIDE SEQUENCE [LARGE SCALE GENOMIC DNA]</scope>
    <source>
        <strain evidence="4 5">DSM 27148</strain>
    </source>
</reference>
<dbReference type="RefSeq" id="WP_120272640.1">
    <property type="nucleotide sequence ID" value="NZ_RAPN01000001.1"/>
</dbReference>
<organism evidence="4 5">
    <name type="scientific">Mangrovibacterium diazotrophicum</name>
    <dbReference type="NCBI Taxonomy" id="1261403"/>
    <lineage>
        <taxon>Bacteria</taxon>
        <taxon>Pseudomonadati</taxon>
        <taxon>Bacteroidota</taxon>
        <taxon>Bacteroidia</taxon>
        <taxon>Marinilabiliales</taxon>
        <taxon>Prolixibacteraceae</taxon>
        <taxon>Mangrovibacterium</taxon>
    </lineage>
</organism>
<evidence type="ECO:0000259" key="2">
    <source>
        <dbReference type="Pfam" id="PF01408"/>
    </source>
</evidence>
<dbReference type="Pfam" id="PF22725">
    <property type="entry name" value="GFO_IDH_MocA_C3"/>
    <property type="match status" value="1"/>
</dbReference>
<dbReference type="InterPro" id="IPR000683">
    <property type="entry name" value="Gfo/Idh/MocA-like_OxRdtase_N"/>
</dbReference>
<evidence type="ECO:0000259" key="3">
    <source>
        <dbReference type="Pfam" id="PF22725"/>
    </source>
</evidence>
<keyword evidence="1" id="KW-0560">Oxidoreductase</keyword>
<dbReference type="Gene3D" id="3.40.50.720">
    <property type="entry name" value="NAD(P)-binding Rossmann-like Domain"/>
    <property type="match status" value="1"/>
</dbReference>
<feature type="domain" description="Gfo/Idh/MocA-like oxidoreductase N-terminal" evidence="2">
    <location>
        <begin position="46"/>
        <end position="139"/>
    </location>
</feature>
<dbReference type="SUPFAM" id="SSF51735">
    <property type="entry name" value="NAD(P)-binding Rossmann-fold domains"/>
    <property type="match status" value="1"/>
</dbReference>
<dbReference type="InterPro" id="IPR055170">
    <property type="entry name" value="GFO_IDH_MocA-like_dom"/>
</dbReference>